<dbReference type="OrthoDB" id="4898205at2759"/>
<dbReference type="KEGG" id="tre:TRIREDRAFT_108344"/>
<dbReference type="eggNOG" id="ENOG502RKH3">
    <property type="taxonomic scope" value="Eukaryota"/>
</dbReference>
<dbReference type="HOGENOM" id="CLU_1344104_0_0_1"/>
<accession>G0RLJ0</accession>
<evidence type="ECO:0000256" key="1">
    <source>
        <dbReference type="SAM" id="MobiDB-lite"/>
    </source>
</evidence>
<protein>
    <submittedName>
        <fullName evidence="2">Predicted protein</fullName>
    </submittedName>
</protein>
<dbReference type="Proteomes" id="UP000008984">
    <property type="component" value="Unassembled WGS sequence"/>
</dbReference>
<dbReference type="RefSeq" id="XP_006966183.1">
    <property type="nucleotide sequence ID" value="XM_006966121.1"/>
</dbReference>
<reference evidence="2 3" key="1">
    <citation type="journal article" date="2008" name="Nat. Biotechnol.">
        <title>Genome sequencing and analysis of the biomass-degrading fungus Trichoderma reesei (syn. Hypocrea jecorina).</title>
        <authorList>
            <person name="Martinez D."/>
            <person name="Berka R.M."/>
            <person name="Henrissat B."/>
            <person name="Saloheimo M."/>
            <person name="Arvas M."/>
            <person name="Baker S.E."/>
            <person name="Chapman J."/>
            <person name="Chertkov O."/>
            <person name="Coutinho P.M."/>
            <person name="Cullen D."/>
            <person name="Danchin E.G."/>
            <person name="Grigoriev I.V."/>
            <person name="Harris P."/>
            <person name="Jackson M."/>
            <person name="Kubicek C.P."/>
            <person name="Han C.S."/>
            <person name="Ho I."/>
            <person name="Larrondo L.F."/>
            <person name="de Leon A.L."/>
            <person name="Magnuson J.K."/>
            <person name="Merino S."/>
            <person name="Misra M."/>
            <person name="Nelson B."/>
            <person name="Putnam N."/>
            <person name="Robbertse B."/>
            <person name="Salamov A.A."/>
            <person name="Schmoll M."/>
            <person name="Terry A."/>
            <person name="Thayer N."/>
            <person name="Westerholm-Parvinen A."/>
            <person name="Schoch C.L."/>
            <person name="Yao J."/>
            <person name="Barabote R."/>
            <person name="Nelson M.A."/>
            <person name="Detter C."/>
            <person name="Bruce D."/>
            <person name="Kuske C.R."/>
            <person name="Xie G."/>
            <person name="Richardson P."/>
            <person name="Rokhsar D.S."/>
            <person name="Lucas S.M."/>
            <person name="Rubin E.M."/>
            <person name="Dunn-Coleman N."/>
            <person name="Ward M."/>
            <person name="Brettin T.S."/>
        </authorList>
    </citation>
    <scope>NUCLEOTIDE SEQUENCE [LARGE SCALE GENOMIC DNA]</scope>
    <source>
        <strain evidence="2 3">QM6a</strain>
    </source>
</reference>
<proteinExistence type="predicted"/>
<gene>
    <name evidence="2" type="ORF">TRIREDRAFT_108344</name>
</gene>
<dbReference type="GeneID" id="18481645"/>
<dbReference type="VEuPathDB" id="FungiDB:TRIREDRAFT_108344"/>
<organism evidence="3">
    <name type="scientific">Hypocrea jecorina (strain QM6a)</name>
    <name type="common">Trichoderma reesei</name>
    <dbReference type="NCBI Taxonomy" id="431241"/>
    <lineage>
        <taxon>Eukaryota</taxon>
        <taxon>Fungi</taxon>
        <taxon>Dikarya</taxon>
        <taxon>Ascomycota</taxon>
        <taxon>Pezizomycotina</taxon>
        <taxon>Sordariomycetes</taxon>
        <taxon>Hypocreomycetidae</taxon>
        <taxon>Hypocreales</taxon>
        <taxon>Hypocreaceae</taxon>
        <taxon>Trichoderma</taxon>
    </lineage>
</organism>
<dbReference type="EMBL" id="GL985066">
    <property type="protein sequence ID" value="EGR48145.1"/>
    <property type="molecule type" value="Genomic_DNA"/>
</dbReference>
<sequence>MPTSSTGAVYDGSIAGSGGSHRRQPPRDAGSHGAIRIPRDPSYSLNRFLQGSDERPPPGLGQAQSEAEAEQRMQERLRAFGAEFAHGGTSATGRNFCTRTLIRSTFLHDSLIHHLTFELSPAVPVSHQHSGNSRRRFSPKLKLNQSAKKGSGPDFGALMLTVGLSDNLLFALEFFRRNAPTSWTNINLYQHAFGSKKLIKRMRE</sequence>
<evidence type="ECO:0000313" key="3">
    <source>
        <dbReference type="Proteomes" id="UP000008984"/>
    </source>
</evidence>
<name>G0RLJ0_HYPJQ</name>
<dbReference type="AlphaFoldDB" id="G0RLJ0"/>
<keyword evidence="3" id="KW-1185">Reference proteome</keyword>
<evidence type="ECO:0000313" key="2">
    <source>
        <dbReference type="EMBL" id="EGR48145.1"/>
    </source>
</evidence>
<feature type="region of interest" description="Disordered" evidence="1">
    <location>
        <begin position="1"/>
        <end position="73"/>
    </location>
</feature>